<feature type="transmembrane region" description="Helical" evidence="1">
    <location>
        <begin position="36"/>
        <end position="53"/>
    </location>
</feature>
<proteinExistence type="predicted"/>
<feature type="domain" description="Sensor histidine kinase NatK-like C-terminal" evidence="2">
    <location>
        <begin position="331"/>
        <end position="433"/>
    </location>
</feature>
<dbReference type="STRING" id="39482.ERS852491_01493"/>
<dbReference type="Pfam" id="PF14501">
    <property type="entry name" value="HATPase_c_5"/>
    <property type="match status" value="1"/>
</dbReference>
<evidence type="ECO:0000313" key="3">
    <source>
        <dbReference type="EMBL" id="CUO17839.1"/>
    </source>
</evidence>
<protein>
    <submittedName>
        <fullName evidence="3">Sensor histidine kinase DpiB</fullName>
        <ecNumber evidence="3">2.7.13.3</ecNumber>
    </submittedName>
</protein>
<dbReference type="EMBL" id="CYZU01000010">
    <property type="protein sequence ID" value="CUO17839.1"/>
    <property type="molecule type" value="Genomic_DNA"/>
</dbReference>
<dbReference type="AlphaFoldDB" id="A0A174D0I1"/>
<keyword evidence="3" id="KW-0808">Transferase</keyword>
<organism evidence="3 4">
    <name type="scientific">Faecalicatena contorta</name>
    <dbReference type="NCBI Taxonomy" id="39482"/>
    <lineage>
        <taxon>Bacteria</taxon>
        <taxon>Bacillati</taxon>
        <taxon>Bacillota</taxon>
        <taxon>Clostridia</taxon>
        <taxon>Lachnospirales</taxon>
        <taxon>Lachnospiraceae</taxon>
        <taxon>Faecalicatena</taxon>
    </lineage>
</organism>
<dbReference type="GO" id="GO:0004673">
    <property type="term" value="F:protein histidine kinase activity"/>
    <property type="evidence" value="ECO:0007669"/>
    <property type="project" value="UniProtKB-EC"/>
</dbReference>
<dbReference type="Gene3D" id="3.30.565.10">
    <property type="entry name" value="Histidine kinase-like ATPase, C-terminal domain"/>
    <property type="match status" value="1"/>
</dbReference>
<evidence type="ECO:0000313" key="4">
    <source>
        <dbReference type="Proteomes" id="UP000095544"/>
    </source>
</evidence>
<dbReference type="Proteomes" id="UP000095544">
    <property type="component" value="Unassembled WGS sequence"/>
</dbReference>
<keyword evidence="1" id="KW-0812">Transmembrane</keyword>
<name>A0A174D0I1_9FIRM</name>
<keyword evidence="1" id="KW-0472">Membrane</keyword>
<feature type="transmembrane region" description="Helical" evidence="1">
    <location>
        <begin position="192"/>
        <end position="214"/>
    </location>
</feature>
<reference evidence="3 4" key="1">
    <citation type="submission" date="2015-09" db="EMBL/GenBank/DDBJ databases">
        <authorList>
            <consortium name="Pathogen Informatics"/>
        </authorList>
    </citation>
    <scope>NUCLEOTIDE SEQUENCE [LARGE SCALE GENOMIC DNA]</scope>
    <source>
        <strain evidence="3 4">2789STDY5834876</strain>
    </source>
</reference>
<feature type="transmembrane region" description="Helical" evidence="1">
    <location>
        <begin position="159"/>
        <end position="180"/>
    </location>
</feature>
<dbReference type="InterPro" id="IPR036890">
    <property type="entry name" value="HATPase_C_sf"/>
</dbReference>
<dbReference type="GO" id="GO:0042802">
    <property type="term" value="F:identical protein binding"/>
    <property type="evidence" value="ECO:0007669"/>
    <property type="project" value="TreeGrafter"/>
</dbReference>
<dbReference type="EC" id="2.7.13.3" evidence="3"/>
<dbReference type="CDD" id="cd16935">
    <property type="entry name" value="HATPase_AgrC-ComD-like"/>
    <property type="match status" value="1"/>
</dbReference>
<feature type="transmembrane region" description="Helical" evidence="1">
    <location>
        <begin position="126"/>
        <end position="147"/>
    </location>
</feature>
<feature type="transmembrane region" description="Helical" evidence="1">
    <location>
        <begin position="59"/>
        <end position="79"/>
    </location>
</feature>
<evidence type="ECO:0000259" key="2">
    <source>
        <dbReference type="Pfam" id="PF14501"/>
    </source>
</evidence>
<dbReference type="InterPro" id="IPR032834">
    <property type="entry name" value="NatK-like_C"/>
</dbReference>
<keyword evidence="3" id="KW-0418">Kinase</keyword>
<dbReference type="PANTHER" id="PTHR40448:SF1">
    <property type="entry name" value="TWO-COMPONENT SENSOR HISTIDINE KINASE"/>
    <property type="match status" value="1"/>
</dbReference>
<feature type="transmembrane region" description="Helical" evidence="1">
    <location>
        <begin position="86"/>
        <end position="106"/>
    </location>
</feature>
<accession>A0A174D0I1</accession>
<feature type="transmembrane region" description="Helical" evidence="1">
    <location>
        <begin position="6"/>
        <end position="24"/>
    </location>
</feature>
<dbReference type="PANTHER" id="PTHR40448">
    <property type="entry name" value="TWO-COMPONENT SENSOR HISTIDINE KINASE"/>
    <property type="match status" value="1"/>
</dbReference>
<gene>
    <name evidence="3" type="primary">dpiB_1</name>
    <name evidence="3" type="ORF">ERS852491_01493</name>
</gene>
<dbReference type="RefSeq" id="WP_242857549.1">
    <property type="nucleotide sequence ID" value="NZ_CYZU01000010.1"/>
</dbReference>
<dbReference type="SUPFAM" id="SSF55874">
    <property type="entry name" value="ATPase domain of HSP90 chaperone/DNA topoisomerase II/histidine kinase"/>
    <property type="match status" value="1"/>
</dbReference>
<evidence type="ECO:0000256" key="1">
    <source>
        <dbReference type="SAM" id="Phobius"/>
    </source>
</evidence>
<sequence length="436" mass="49619">MVDLMSLLSDALIGSFQMLMLNGLGKNMFPYRIKTCWKRILIFGVTALVILGVNHIESTFINIMMVPVSYTIASIVIFQGSVWKKIILACCYYMLAIVPEFLFAVITGAYGVTGTENNFHSELEKLLSLLLMSTITFLLVKCVNQITRKKNYQTIENKLFTVLLTLPAATIIIFMCIYYSHISFTGVNRIMIPIGAALLLMTNICIFAVFDKLIEKSEEVKKMELLYQKSKAENINQKYINKVNEDKRVFLHDVNKFLCTAASLIENGKNLELDSMVRHLGIRMEELKNYSYCADPVLNSILCERKFVAESKGILYKIKLGNNLRTDFIEDLDLISIVGNLLDNAIEAAEKTKKDQHVICNMYMGNEGHLLVMEFYNSYILPLIKEREHYISTKRNPEDHGIGLHTVGKLVEKYGGVMRIEAGEEEFSVKIVFTVK</sequence>
<keyword evidence="1" id="KW-1133">Transmembrane helix</keyword>